<dbReference type="SUPFAM" id="SSF52096">
    <property type="entry name" value="ClpP/crotonase"/>
    <property type="match status" value="1"/>
</dbReference>
<name>A0A1C3PFI1_9ACTN</name>
<accession>A0A1C3PFI1</accession>
<dbReference type="AlphaFoldDB" id="A0A1C3PFI1"/>
<proteinExistence type="inferred from homology"/>
<evidence type="ECO:0000256" key="3">
    <source>
        <dbReference type="SAM" id="MobiDB-lite"/>
    </source>
</evidence>
<reference evidence="5" key="1">
    <citation type="submission" date="2016-02" db="EMBL/GenBank/DDBJ databases">
        <authorList>
            <person name="Wibberg D."/>
        </authorList>
    </citation>
    <scope>NUCLEOTIDE SEQUENCE [LARGE SCALE GENOMIC DNA]</scope>
</reference>
<dbReference type="EMBL" id="FLUV01002349">
    <property type="protein sequence ID" value="SBW28388.1"/>
    <property type="molecule type" value="Genomic_DNA"/>
</dbReference>
<dbReference type="InterPro" id="IPR029045">
    <property type="entry name" value="ClpP/crotonase-like_dom_sf"/>
</dbReference>
<protein>
    <recommendedName>
        <fullName evidence="6">Enoyl-CoA hydratase</fullName>
    </recommendedName>
</protein>
<sequence>MGAGERRVTVCSLLADGRILAGTAGSTPDGSGRHRRPRGWGVGCPQPLRTLHVERRHENALRVVRAEVEAAFEGLIPGLNYSMTINMTNDSVNILVQDGIATVELSRPHARNAWDDTLGDGLAEAFSDLEGRVDVRAVVLTGQGSVFCAGADLVAGFPTLSTGHDDLRGVLRRRFHPAFLALLNLPQPVVAAVHGPAIGAGACTALAADISVMSRDAYLQFRFARIGLMPDVGAAALLTTVVGPAKAAELLMLVDPIDAATCLELGLVSRLAEADTVVSESLELARRLASGPSRAYATTKKAIRAWSWRDIPAHMELEAELQQTLTRTADWAEGRAAFRERREPKFSGR</sequence>
<dbReference type="Pfam" id="PF00378">
    <property type="entry name" value="ECH_1"/>
    <property type="match status" value="1"/>
</dbReference>
<dbReference type="PANTHER" id="PTHR43459:SF1">
    <property type="entry name" value="EG:BACN32G11.4 PROTEIN"/>
    <property type="match status" value="1"/>
</dbReference>
<evidence type="ECO:0000256" key="2">
    <source>
        <dbReference type="RuleBase" id="RU003707"/>
    </source>
</evidence>
<comment type="similarity">
    <text evidence="1 2">Belongs to the enoyl-CoA hydratase/isomerase family.</text>
</comment>
<evidence type="ECO:0000256" key="1">
    <source>
        <dbReference type="ARBA" id="ARBA00005254"/>
    </source>
</evidence>
<gene>
    <name evidence="4" type="ORF">FDG2_5669</name>
</gene>
<dbReference type="GO" id="GO:0003824">
    <property type="term" value="F:catalytic activity"/>
    <property type="evidence" value="ECO:0007669"/>
    <property type="project" value="InterPro"/>
</dbReference>
<dbReference type="Gene3D" id="3.90.226.10">
    <property type="entry name" value="2-enoyl-CoA Hydratase, Chain A, domain 1"/>
    <property type="match status" value="1"/>
</dbReference>
<feature type="region of interest" description="Disordered" evidence="3">
    <location>
        <begin position="22"/>
        <end position="41"/>
    </location>
</feature>
<dbReference type="Proteomes" id="UP000199013">
    <property type="component" value="Unassembled WGS sequence"/>
</dbReference>
<evidence type="ECO:0000313" key="5">
    <source>
        <dbReference type="Proteomes" id="UP000199013"/>
    </source>
</evidence>
<dbReference type="CDD" id="cd06558">
    <property type="entry name" value="crotonase-like"/>
    <property type="match status" value="1"/>
</dbReference>
<dbReference type="Gene3D" id="1.10.12.10">
    <property type="entry name" value="Lyase 2-enoyl-coa Hydratase, Chain A, domain 2"/>
    <property type="match status" value="1"/>
</dbReference>
<organism evidence="4 5">
    <name type="scientific">Candidatus Protofrankia californiensis</name>
    <dbReference type="NCBI Taxonomy" id="1839754"/>
    <lineage>
        <taxon>Bacteria</taxon>
        <taxon>Bacillati</taxon>
        <taxon>Actinomycetota</taxon>
        <taxon>Actinomycetes</taxon>
        <taxon>Frankiales</taxon>
        <taxon>Frankiaceae</taxon>
        <taxon>Protofrankia</taxon>
    </lineage>
</organism>
<keyword evidence="5" id="KW-1185">Reference proteome</keyword>
<dbReference type="PROSITE" id="PS00166">
    <property type="entry name" value="ENOYL_COA_HYDRATASE"/>
    <property type="match status" value="1"/>
</dbReference>
<evidence type="ECO:0008006" key="6">
    <source>
        <dbReference type="Google" id="ProtNLM"/>
    </source>
</evidence>
<dbReference type="InterPro" id="IPR001753">
    <property type="entry name" value="Enoyl-CoA_hydra/iso"/>
</dbReference>
<evidence type="ECO:0000313" key="4">
    <source>
        <dbReference type="EMBL" id="SBW28388.1"/>
    </source>
</evidence>
<dbReference type="InterPro" id="IPR018376">
    <property type="entry name" value="Enoyl-CoA_hyd/isom_CS"/>
</dbReference>
<dbReference type="InterPro" id="IPR014748">
    <property type="entry name" value="Enoyl-CoA_hydra_C"/>
</dbReference>
<dbReference type="PANTHER" id="PTHR43459">
    <property type="entry name" value="ENOYL-COA HYDRATASE"/>
    <property type="match status" value="1"/>
</dbReference>